<reference evidence="2 3" key="1">
    <citation type="submission" date="2024-01" db="EMBL/GenBank/DDBJ databases">
        <title>Genome assemblies of Stephania.</title>
        <authorList>
            <person name="Yang L."/>
        </authorList>
    </citation>
    <scope>NUCLEOTIDE SEQUENCE [LARGE SCALE GENOMIC DNA]</scope>
    <source>
        <strain evidence="2">YNDBR</strain>
        <tissue evidence="2">Leaf</tissue>
    </source>
</reference>
<keyword evidence="3" id="KW-1185">Reference proteome</keyword>
<dbReference type="PANTHER" id="PTHR35046">
    <property type="entry name" value="ZINC KNUCKLE (CCHC-TYPE) FAMILY PROTEIN"/>
    <property type="match status" value="1"/>
</dbReference>
<feature type="domain" description="Integrase catalytic" evidence="1">
    <location>
        <begin position="1"/>
        <end position="121"/>
    </location>
</feature>
<dbReference type="AlphaFoldDB" id="A0AAP0LEW4"/>
<protein>
    <recommendedName>
        <fullName evidence="1">Integrase catalytic domain-containing protein</fullName>
    </recommendedName>
</protein>
<dbReference type="InterPro" id="IPR001584">
    <property type="entry name" value="Integrase_cat-core"/>
</dbReference>
<evidence type="ECO:0000313" key="2">
    <source>
        <dbReference type="EMBL" id="KAK9168962.1"/>
    </source>
</evidence>
<dbReference type="EMBL" id="JBBNAF010000001">
    <property type="protein sequence ID" value="KAK9168962.1"/>
    <property type="molecule type" value="Genomic_DNA"/>
</dbReference>
<dbReference type="PANTHER" id="PTHR35046:SF26">
    <property type="entry name" value="RNA-DIRECTED DNA POLYMERASE"/>
    <property type="match status" value="1"/>
</dbReference>
<name>A0AAP0LEW4_9MAGN</name>
<dbReference type="Proteomes" id="UP001420932">
    <property type="component" value="Unassembled WGS sequence"/>
</dbReference>
<dbReference type="InterPro" id="IPR012337">
    <property type="entry name" value="RNaseH-like_sf"/>
</dbReference>
<dbReference type="SUPFAM" id="SSF53098">
    <property type="entry name" value="Ribonuclease H-like"/>
    <property type="match status" value="1"/>
</dbReference>
<dbReference type="Gene3D" id="3.30.420.10">
    <property type="entry name" value="Ribonuclease H-like superfamily/Ribonuclease H"/>
    <property type="match status" value="1"/>
</dbReference>
<gene>
    <name evidence="2" type="ORF">Syun_001102</name>
</gene>
<dbReference type="GO" id="GO:0015074">
    <property type="term" value="P:DNA integration"/>
    <property type="evidence" value="ECO:0007669"/>
    <property type="project" value="InterPro"/>
</dbReference>
<organism evidence="2 3">
    <name type="scientific">Stephania yunnanensis</name>
    <dbReference type="NCBI Taxonomy" id="152371"/>
    <lineage>
        <taxon>Eukaryota</taxon>
        <taxon>Viridiplantae</taxon>
        <taxon>Streptophyta</taxon>
        <taxon>Embryophyta</taxon>
        <taxon>Tracheophyta</taxon>
        <taxon>Spermatophyta</taxon>
        <taxon>Magnoliopsida</taxon>
        <taxon>Ranunculales</taxon>
        <taxon>Menispermaceae</taxon>
        <taxon>Menispermoideae</taxon>
        <taxon>Cissampelideae</taxon>
        <taxon>Stephania</taxon>
    </lineage>
</organism>
<dbReference type="GO" id="GO:0003676">
    <property type="term" value="F:nucleic acid binding"/>
    <property type="evidence" value="ECO:0007669"/>
    <property type="project" value="InterPro"/>
</dbReference>
<evidence type="ECO:0000313" key="3">
    <source>
        <dbReference type="Proteomes" id="UP001420932"/>
    </source>
</evidence>
<dbReference type="PROSITE" id="PS50994">
    <property type="entry name" value="INTEGRASE"/>
    <property type="match status" value="1"/>
</dbReference>
<dbReference type="InterPro" id="IPR036397">
    <property type="entry name" value="RNaseH_sf"/>
</dbReference>
<proteinExistence type="predicted"/>
<evidence type="ECO:0000259" key="1">
    <source>
        <dbReference type="PROSITE" id="PS50994"/>
    </source>
</evidence>
<accession>A0AAP0LEW4</accession>
<comment type="caution">
    <text evidence="2">The sequence shown here is derived from an EMBL/GenBank/DDBJ whole genome shotgun (WGS) entry which is preliminary data.</text>
</comment>
<sequence>MDFILGPPHTQRHVDSIFVVVNRFSKMAHFIPCKKIVDAIHIAFLFFKEIVRLHGVPRFVISNRNMKFVSHFWRRLWKKFGTKLQFTSAYHPKMNGQTKVVNRTLGGMLCFLVGEHPKQWI</sequence>